<dbReference type="RefSeq" id="WP_308453847.1">
    <property type="nucleotide sequence ID" value="NZ_JAJEQR010000027.1"/>
</dbReference>
<evidence type="ECO:0000313" key="2">
    <source>
        <dbReference type="Proteomes" id="UP001198182"/>
    </source>
</evidence>
<proteinExistence type="predicted"/>
<comment type="caution">
    <text evidence="1">The sequence shown here is derived from an EMBL/GenBank/DDBJ whole genome shotgun (WGS) entry which is preliminary data.</text>
</comment>
<gene>
    <name evidence="1" type="ORF">LKD81_10020</name>
</gene>
<dbReference type="Proteomes" id="UP001198182">
    <property type="component" value="Unassembled WGS sequence"/>
</dbReference>
<sequence length="139" mass="15520">MQRKGGGYEISTRVWLESGVCTKYIKVLLELGILKKETPITEKPGKKTVYMIEDNFFRFWYRFVPGNMSAIHAGRMEQVYEQAVKNTIRIIWGCGSKGRSYAADDGGSLPAAAVRQGVYLRIKKGMILGKSSCQGGSFL</sequence>
<reference evidence="1" key="1">
    <citation type="submission" date="2021-10" db="EMBL/GenBank/DDBJ databases">
        <title>Anaerobic single-cell dispensing facilitates the cultivation of human gut bacteria.</title>
        <authorList>
            <person name="Afrizal A."/>
        </authorList>
    </citation>
    <scope>NUCLEOTIDE SEQUENCE</scope>
    <source>
        <strain evidence="1">CLA-AA-H215</strain>
    </source>
</reference>
<name>A0AAE3EB10_9FIRM</name>
<keyword evidence="2" id="KW-1185">Reference proteome</keyword>
<accession>A0AAE3EB10</accession>
<dbReference type="AlphaFoldDB" id="A0AAE3EB10"/>
<dbReference type="PANTHER" id="PTHR34704">
    <property type="entry name" value="ATPASE"/>
    <property type="match status" value="1"/>
</dbReference>
<dbReference type="PANTHER" id="PTHR34704:SF2">
    <property type="entry name" value="ATPASE"/>
    <property type="match status" value="1"/>
</dbReference>
<protein>
    <submittedName>
        <fullName evidence="1">Uncharacterized protein</fullName>
    </submittedName>
</protein>
<dbReference type="EMBL" id="JAJEQR010000027">
    <property type="protein sequence ID" value="MCC2231327.1"/>
    <property type="molecule type" value="Genomic_DNA"/>
</dbReference>
<organism evidence="1 2">
    <name type="scientific">Hominifimenecus microfluidus</name>
    <dbReference type="NCBI Taxonomy" id="2885348"/>
    <lineage>
        <taxon>Bacteria</taxon>
        <taxon>Bacillati</taxon>
        <taxon>Bacillota</taxon>
        <taxon>Clostridia</taxon>
        <taxon>Lachnospirales</taxon>
        <taxon>Lachnospiraceae</taxon>
        <taxon>Hominifimenecus</taxon>
    </lineage>
</organism>
<evidence type="ECO:0000313" key="1">
    <source>
        <dbReference type="EMBL" id="MCC2231327.1"/>
    </source>
</evidence>